<keyword evidence="8" id="KW-0067">ATP-binding</keyword>
<dbReference type="InterPro" id="IPR044774">
    <property type="entry name" value="Suv3_DEXQc"/>
</dbReference>
<dbReference type="GO" id="GO:0045025">
    <property type="term" value="C:mitochondrial degradosome"/>
    <property type="evidence" value="ECO:0007669"/>
    <property type="project" value="TreeGrafter"/>
</dbReference>
<comment type="catalytic activity">
    <reaction evidence="11">
        <text>ATP + H2O = ADP + phosphate + H(+)</text>
        <dbReference type="Rhea" id="RHEA:13065"/>
        <dbReference type="ChEBI" id="CHEBI:15377"/>
        <dbReference type="ChEBI" id="CHEBI:15378"/>
        <dbReference type="ChEBI" id="CHEBI:30616"/>
        <dbReference type="ChEBI" id="CHEBI:43474"/>
        <dbReference type="ChEBI" id="CHEBI:456216"/>
        <dbReference type="EC" id="3.6.4.13"/>
    </reaction>
</comment>
<comment type="cofactor">
    <cofactor evidence="1">
        <name>Mn(2+)</name>
        <dbReference type="ChEBI" id="CHEBI:29035"/>
    </cofactor>
</comment>
<keyword evidence="5" id="KW-0547">Nucleotide-binding</keyword>
<dbReference type="Proteomes" id="UP000237144">
    <property type="component" value="Unassembled WGS sequence"/>
</dbReference>
<dbReference type="GO" id="GO:0000965">
    <property type="term" value="P:mitochondrial RNA 3'-end processing"/>
    <property type="evidence" value="ECO:0007669"/>
    <property type="project" value="TreeGrafter"/>
</dbReference>
<protein>
    <recommendedName>
        <fullName evidence="4">RNA helicase</fullName>
        <ecNumber evidence="4">3.6.4.13</ecNumber>
    </recommendedName>
</protein>
<dbReference type="Pfam" id="PF18147">
    <property type="entry name" value="Suv3_C_1"/>
    <property type="match status" value="1"/>
</dbReference>
<dbReference type="GO" id="GO:0003724">
    <property type="term" value="F:RNA helicase activity"/>
    <property type="evidence" value="ECO:0007669"/>
    <property type="project" value="UniProtKB-EC"/>
</dbReference>
<feature type="compositionally biased region" description="Gly residues" evidence="12">
    <location>
        <begin position="56"/>
        <end position="65"/>
    </location>
</feature>
<comment type="cofactor">
    <cofactor evidence="2">
        <name>Mg(2+)</name>
        <dbReference type="ChEBI" id="CHEBI:18420"/>
    </cofactor>
</comment>
<dbReference type="Pfam" id="PF12513">
    <property type="entry name" value="SUV3_C"/>
    <property type="match status" value="1"/>
</dbReference>
<evidence type="ECO:0000313" key="14">
    <source>
        <dbReference type="EMBL" id="POY70364.1"/>
    </source>
</evidence>
<dbReference type="PANTHER" id="PTHR12131:SF1">
    <property type="entry name" value="ATP-DEPENDENT RNA HELICASE SUPV3L1, MITOCHONDRIAL-RELATED"/>
    <property type="match status" value="1"/>
</dbReference>
<evidence type="ECO:0000256" key="10">
    <source>
        <dbReference type="ARBA" id="ARBA00023128"/>
    </source>
</evidence>
<evidence type="ECO:0000256" key="6">
    <source>
        <dbReference type="ARBA" id="ARBA00022801"/>
    </source>
</evidence>
<feature type="compositionally biased region" description="Low complexity" evidence="12">
    <location>
        <begin position="27"/>
        <end position="43"/>
    </location>
</feature>
<dbReference type="InterPro" id="IPR055206">
    <property type="entry name" value="DEXQc_SUV3"/>
</dbReference>
<name>A0A2S5B0Q5_9BASI</name>
<dbReference type="GO" id="GO:0005524">
    <property type="term" value="F:ATP binding"/>
    <property type="evidence" value="ECO:0007669"/>
    <property type="project" value="UniProtKB-KW"/>
</dbReference>
<dbReference type="InterPro" id="IPR027417">
    <property type="entry name" value="P-loop_NTPase"/>
</dbReference>
<reference evidence="14 15" key="1">
    <citation type="journal article" date="2018" name="Front. Microbiol.">
        <title>Prospects for Fungal Bioremediation of Acidic Radioactive Waste Sites: Characterization and Genome Sequence of Rhodotorula taiwanensis MD1149.</title>
        <authorList>
            <person name="Tkavc R."/>
            <person name="Matrosova V.Y."/>
            <person name="Grichenko O.E."/>
            <person name="Gostincar C."/>
            <person name="Volpe R.P."/>
            <person name="Klimenkova P."/>
            <person name="Gaidamakova E.K."/>
            <person name="Zhou C.E."/>
            <person name="Stewart B.J."/>
            <person name="Lyman M.G."/>
            <person name="Malfatti S.A."/>
            <person name="Rubinfeld B."/>
            <person name="Courtot M."/>
            <person name="Singh J."/>
            <person name="Dalgard C.L."/>
            <person name="Hamilton T."/>
            <person name="Frey K.G."/>
            <person name="Gunde-Cimerman N."/>
            <person name="Dugan L."/>
            <person name="Daly M.J."/>
        </authorList>
    </citation>
    <scope>NUCLEOTIDE SEQUENCE [LARGE SCALE GENOMIC DNA]</scope>
    <source>
        <strain evidence="14 15">MD1149</strain>
    </source>
</reference>
<dbReference type="Pfam" id="PF22527">
    <property type="entry name" value="DEXQc_Suv3"/>
    <property type="match status" value="1"/>
</dbReference>
<dbReference type="InterPro" id="IPR050699">
    <property type="entry name" value="RNA-DNA_Helicase"/>
</dbReference>
<evidence type="ECO:0000256" key="11">
    <source>
        <dbReference type="ARBA" id="ARBA00047984"/>
    </source>
</evidence>
<comment type="subcellular location">
    <subcellularLocation>
        <location evidence="3">Mitochondrion</location>
    </subcellularLocation>
</comment>
<dbReference type="InterPro" id="IPR001650">
    <property type="entry name" value="Helicase_C-like"/>
</dbReference>
<evidence type="ECO:0000256" key="1">
    <source>
        <dbReference type="ARBA" id="ARBA00001936"/>
    </source>
</evidence>
<dbReference type="InterPro" id="IPR041082">
    <property type="entry name" value="Suv3_C_1"/>
</dbReference>
<dbReference type="Gene3D" id="1.20.58.1080">
    <property type="match status" value="1"/>
</dbReference>
<evidence type="ECO:0000256" key="8">
    <source>
        <dbReference type="ARBA" id="ARBA00022840"/>
    </source>
</evidence>
<gene>
    <name evidence="14" type="ORF">BMF94_6644</name>
</gene>
<evidence type="ECO:0000256" key="3">
    <source>
        <dbReference type="ARBA" id="ARBA00004173"/>
    </source>
</evidence>
<evidence type="ECO:0000256" key="12">
    <source>
        <dbReference type="SAM" id="MobiDB-lite"/>
    </source>
</evidence>
<feature type="domain" description="Helicase C-terminal" evidence="13">
    <location>
        <begin position="393"/>
        <end position="561"/>
    </location>
</feature>
<keyword evidence="10" id="KW-0496">Mitochondrion</keyword>
<keyword evidence="15" id="KW-1185">Reference proteome</keyword>
<dbReference type="CDD" id="cd18805">
    <property type="entry name" value="SF2_C_suv3"/>
    <property type="match status" value="1"/>
</dbReference>
<keyword evidence="7" id="KW-0347">Helicase</keyword>
<dbReference type="SMART" id="SM00490">
    <property type="entry name" value="HELICc"/>
    <property type="match status" value="1"/>
</dbReference>
<feature type="region of interest" description="Disordered" evidence="12">
    <location>
        <begin position="27"/>
        <end position="88"/>
    </location>
</feature>
<dbReference type="AlphaFoldDB" id="A0A2S5B0Q5"/>
<proteinExistence type="predicted"/>
<dbReference type="Pfam" id="PF00271">
    <property type="entry name" value="Helicase_C"/>
    <property type="match status" value="1"/>
</dbReference>
<feature type="region of interest" description="Disordered" evidence="12">
    <location>
        <begin position="765"/>
        <end position="797"/>
    </location>
</feature>
<keyword evidence="9" id="KW-0809">Transit peptide</keyword>
<dbReference type="OrthoDB" id="6692397at2759"/>
<accession>A0A2S5B0Q5</accession>
<dbReference type="CDD" id="cd17913">
    <property type="entry name" value="DEXQc_Suv3"/>
    <property type="match status" value="1"/>
</dbReference>
<dbReference type="EMBL" id="PJQD01000122">
    <property type="protein sequence ID" value="POY70364.1"/>
    <property type="molecule type" value="Genomic_DNA"/>
</dbReference>
<dbReference type="PROSITE" id="PS51194">
    <property type="entry name" value="HELICASE_CTER"/>
    <property type="match status" value="1"/>
</dbReference>
<comment type="caution">
    <text evidence="14">The sequence shown here is derived from an EMBL/GenBank/DDBJ whole genome shotgun (WGS) entry which is preliminary data.</text>
</comment>
<evidence type="ECO:0000313" key="15">
    <source>
        <dbReference type="Proteomes" id="UP000237144"/>
    </source>
</evidence>
<dbReference type="EC" id="3.6.4.13" evidence="4"/>
<organism evidence="14 15">
    <name type="scientific">Rhodotorula taiwanensis</name>
    <dbReference type="NCBI Taxonomy" id="741276"/>
    <lineage>
        <taxon>Eukaryota</taxon>
        <taxon>Fungi</taxon>
        <taxon>Dikarya</taxon>
        <taxon>Basidiomycota</taxon>
        <taxon>Pucciniomycotina</taxon>
        <taxon>Microbotryomycetes</taxon>
        <taxon>Sporidiobolales</taxon>
        <taxon>Sporidiobolaceae</taxon>
        <taxon>Rhodotorula</taxon>
    </lineage>
</organism>
<dbReference type="PANTHER" id="PTHR12131">
    <property type="entry name" value="ATP-DEPENDENT RNA AND DNA HELICASE"/>
    <property type="match status" value="1"/>
</dbReference>
<dbReference type="InterPro" id="IPR022192">
    <property type="entry name" value="SUV3_C"/>
</dbReference>
<evidence type="ECO:0000256" key="2">
    <source>
        <dbReference type="ARBA" id="ARBA00001946"/>
    </source>
</evidence>
<keyword evidence="6" id="KW-0378">Hydrolase</keyword>
<dbReference type="Gene3D" id="1.20.272.40">
    <property type="match status" value="1"/>
</dbReference>
<sequence>MLRSLQGRLADPLPIGRALSTSAPLLRSAASAPPYRRAGPSASQGRAQTGHRTPYRGGGGRGGGQPWHQRQGGRRDPNSNNAGPSSISPAQLVNKLEHHLDTVWAKQGQASRELRQLGADIGVEPRRIAQLAVEFAQDAKDCLRDSRDHPTTSGIEWDLGAIRAAYISDGNDALFHATLATFLAWVRTNAPLPAPTAAKPIPDLALSKLHQLAAIADRRFAYEDFPDARQRRRRLILHVGPTNSGKTHSALVALARARTGAYAGPLRLLAHEVFSRFNEGKIGDEGKRTCNLVTGEEQRILDPDAGLQSCTVEMFPLSKRLDVGVVDEIQMIGDPQRGTAWTSAVIGSLCDELHLCGEESVVDLVQKIAAELGDECVVKRYQRLSPLVVSEQSLNSDLSRIRKGDCLVTFSRSNIFAFKRSIEEKTGLRVAVAYGGLPPEVREEQARAFNEGNYDVLVASDAVGMGLNLKIRRIVFESLHKWDGRQEIRLPTPQIKQIAGRAGRYGVHTPVSPSAPDLDPAEATAAEGVLGEATTLDAVDLPILQEAMKQPTVQVTQASLSAPFDSFKALFALLPPTTPLSRIFALSRAITRTKPHYRATGTVQLGEVGDKIAHVKPLTFFERYTFGLAPVNTRDALVVDTLIHFAGSYARGEKVVMEQWGHEMGIFELLDRVADAAAAQRQRSASTTPDWTPAPLTRRQSAVFTPQMLQSLESYHRCLTLYLWLSYRLSPIFCDQPAARELRSRVEKAIETALAGIRFERVDRSKGAKRNKARFSEASAEESSRTGDFLSMLEKQV</sequence>
<evidence type="ECO:0000259" key="13">
    <source>
        <dbReference type="PROSITE" id="PS51194"/>
    </source>
</evidence>
<dbReference type="STRING" id="741276.A0A2S5B0Q5"/>
<evidence type="ECO:0000256" key="7">
    <source>
        <dbReference type="ARBA" id="ARBA00022806"/>
    </source>
</evidence>
<evidence type="ECO:0000256" key="4">
    <source>
        <dbReference type="ARBA" id="ARBA00012552"/>
    </source>
</evidence>
<dbReference type="GO" id="GO:0016787">
    <property type="term" value="F:hydrolase activity"/>
    <property type="evidence" value="ECO:0007669"/>
    <property type="project" value="UniProtKB-KW"/>
</dbReference>
<feature type="compositionally biased region" description="Polar residues" evidence="12">
    <location>
        <begin position="78"/>
        <end position="88"/>
    </location>
</feature>
<dbReference type="Gene3D" id="3.40.50.300">
    <property type="entry name" value="P-loop containing nucleotide triphosphate hydrolases"/>
    <property type="match status" value="2"/>
</dbReference>
<dbReference type="SUPFAM" id="SSF52540">
    <property type="entry name" value="P-loop containing nucleoside triphosphate hydrolases"/>
    <property type="match status" value="1"/>
</dbReference>
<evidence type="ECO:0000256" key="5">
    <source>
        <dbReference type="ARBA" id="ARBA00022741"/>
    </source>
</evidence>
<evidence type="ECO:0000256" key="9">
    <source>
        <dbReference type="ARBA" id="ARBA00022946"/>
    </source>
</evidence>
<dbReference type="FunFam" id="3.40.50.300:FF:000957">
    <property type="entry name" value="ATP-dependent RNA helicase SUV3L, mitochondrial"/>
    <property type="match status" value="1"/>
</dbReference>